<sequence>MHHWWLLKRSGLPSSGDSDGREEEDEREWCRGRYGGGRRRWKRKGENDDVVVCQCFHVGAVAVVHWTMGENRGATDVVL</sequence>
<dbReference type="EMBL" id="JACEIK010000660">
    <property type="protein sequence ID" value="MCD7460565.1"/>
    <property type="molecule type" value="Genomic_DNA"/>
</dbReference>
<evidence type="ECO:0000313" key="3">
    <source>
        <dbReference type="Proteomes" id="UP000823775"/>
    </source>
</evidence>
<protein>
    <submittedName>
        <fullName evidence="2">Uncharacterized protein</fullName>
    </submittedName>
</protein>
<reference evidence="2 3" key="1">
    <citation type="journal article" date="2021" name="BMC Genomics">
        <title>Datura genome reveals duplications of psychoactive alkaloid biosynthetic genes and high mutation rate following tissue culture.</title>
        <authorList>
            <person name="Rajewski A."/>
            <person name="Carter-House D."/>
            <person name="Stajich J."/>
            <person name="Litt A."/>
        </authorList>
    </citation>
    <scope>NUCLEOTIDE SEQUENCE [LARGE SCALE GENOMIC DNA]</scope>
    <source>
        <strain evidence="2">AR-01</strain>
    </source>
</reference>
<dbReference type="Proteomes" id="UP000823775">
    <property type="component" value="Unassembled WGS sequence"/>
</dbReference>
<accession>A0ABS8SNK8</accession>
<comment type="caution">
    <text evidence="2">The sequence shown here is derived from an EMBL/GenBank/DDBJ whole genome shotgun (WGS) entry which is preliminary data.</text>
</comment>
<name>A0ABS8SNK8_DATST</name>
<feature type="region of interest" description="Disordered" evidence="1">
    <location>
        <begin position="1"/>
        <end position="26"/>
    </location>
</feature>
<proteinExistence type="predicted"/>
<organism evidence="2 3">
    <name type="scientific">Datura stramonium</name>
    <name type="common">Jimsonweed</name>
    <name type="synonym">Common thornapple</name>
    <dbReference type="NCBI Taxonomy" id="4076"/>
    <lineage>
        <taxon>Eukaryota</taxon>
        <taxon>Viridiplantae</taxon>
        <taxon>Streptophyta</taxon>
        <taxon>Embryophyta</taxon>
        <taxon>Tracheophyta</taxon>
        <taxon>Spermatophyta</taxon>
        <taxon>Magnoliopsida</taxon>
        <taxon>eudicotyledons</taxon>
        <taxon>Gunneridae</taxon>
        <taxon>Pentapetalae</taxon>
        <taxon>asterids</taxon>
        <taxon>lamiids</taxon>
        <taxon>Solanales</taxon>
        <taxon>Solanaceae</taxon>
        <taxon>Solanoideae</taxon>
        <taxon>Datureae</taxon>
        <taxon>Datura</taxon>
    </lineage>
</organism>
<evidence type="ECO:0000256" key="1">
    <source>
        <dbReference type="SAM" id="MobiDB-lite"/>
    </source>
</evidence>
<keyword evidence="3" id="KW-1185">Reference proteome</keyword>
<evidence type="ECO:0000313" key="2">
    <source>
        <dbReference type="EMBL" id="MCD7460565.1"/>
    </source>
</evidence>
<gene>
    <name evidence="2" type="ORF">HAX54_043825</name>
</gene>